<gene>
    <name evidence="1" type="ORF">SPELUC_LOCUS4342</name>
</gene>
<evidence type="ECO:0000313" key="2">
    <source>
        <dbReference type="Proteomes" id="UP000789366"/>
    </source>
</evidence>
<organism evidence="1 2">
    <name type="scientific">Cetraspora pellucida</name>
    <dbReference type="NCBI Taxonomy" id="1433469"/>
    <lineage>
        <taxon>Eukaryota</taxon>
        <taxon>Fungi</taxon>
        <taxon>Fungi incertae sedis</taxon>
        <taxon>Mucoromycota</taxon>
        <taxon>Glomeromycotina</taxon>
        <taxon>Glomeromycetes</taxon>
        <taxon>Diversisporales</taxon>
        <taxon>Gigasporaceae</taxon>
        <taxon>Cetraspora</taxon>
    </lineage>
</organism>
<dbReference type="Proteomes" id="UP000789366">
    <property type="component" value="Unassembled WGS sequence"/>
</dbReference>
<feature type="non-terminal residue" evidence="1">
    <location>
        <position position="65"/>
    </location>
</feature>
<dbReference type="EMBL" id="CAJVPW010003841">
    <property type="protein sequence ID" value="CAG8530485.1"/>
    <property type="molecule type" value="Genomic_DNA"/>
</dbReference>
<comment type="caution">
    <text evidence="1">The sequence shown here is derived from an EMBL/GenBank/DDBJ whole genome shotgun (WGS) entry which is preliminary data.</text>
</comment>
<name>A0ACA9LH29_9GLOM</name>
<feature type="non-terminal residue" evidence="1">
    <location>
        <position position="1"/>
    </location>
</feature>
<proteinExistence type="predicted"/>
<protein>
    <submittedName>
        <fullName evidence="1">11705_t:CDS:1</fullName>
    </submittedName>
</protein>
<sequence>MRFDNRKLDRKFVGRAYQLYGNGLHLLSDRGFPNPFLIVILEHELRNSEISFVDFALIVIADFNL</sequence>
<reference evidence="1" key="1">
    <citation type="submission" date="2021-06" db="EMBL/GenBank/DDBJ databases">
        <authorList>
            <person name="Kallberg Y."/>
            <person name="Tangrot J."/>
            <person name="Rosling A."/>
        </authorList>
    </citation>
    <scope>NUCLEOTIDE SEQUENCE</scope>
    <source>
        <strain evidence="1">28 12/20/2015</strain>
    </source>
</reference>
<keyword evidence="2" id="KW-1185">Reference proteome</keyword>
<evidence type="ECO:0000313" key="1">
    <source>
        <dbReference type="EMBL" id="CAG8530485.1"/>
    </source>
</evidence>
<accession>A0ACA9LH29</accession>